<reference evidence="1 2" key="1">
    <citation type="submission" date="2024-06" db="EMBL/GenBank/DDBJ databases">
        <title>The Natural Products Discovery Center: Release of the First 8490 Sequenced Strains for Exploring Actinobacteria Biosynthetic Diversity.</title>
        <authorList>
            <person name="Kalkreuter E."/>
            <person name="Kautsar S.A."/>
            <person name="Yang D."/>
            <person name="Bader C.D."/>
            <person name="Teijaro C.N."/>
            <person name="Fluegel L."/>
            <person name="Davis C.M."/>
            <person name="Simpson J.R."/>
            <person name="Lauterbach L."/>
            <person name="Steele A.D."/>
            <person name="Gui C."/>
            <person name="Meng S."/>
            <person name="Li G."/>
            <person name="Viehrig K."/>
            <person name="Ye F."/>
            <person name="Su P."/>
            <person name="Kiefer A.F."/>
            <person name="Nichols A."/>
            <person name="Cepeda A.J."/>
            <person name="Yan W."/>
            <person name="Fan B."/>
            <person name="Jiang Y."/>
            <person name="Adhikari A."/>
            <person name="Zheng C.-J."/>
            <person name="Schuster L."/>
            <person name="Cowan T.M."/>
            <person name="Smanski M.J."/>
            <person name="Chevrette M.G."/>
            <person name="De Carvalho L.P.S."/>
            <person name="Shen B."/>
        </authorList>
    </citation>
    <scope>NUCLEOTIDE SEQUENCE [LARGE SCALE GENOMIC DNA]</scope>
    <source>
        <strain evidence="1 2">NPDC033039</strain>
    </source>
</reference>
<gene>
    <name evidence="1" type="ORF">AB0E61_15565</name>
</gene>
<dbReference type="RefSeq" id="WP_037678180.1">
    <property type="nucleotide sequence ID" value="NZ_JBEZVI010000011.1"/>
</dbReference>
<dbReference type="InterPro" id="IPR046032">
    <property type="entry name" value="DUF5990"/>
</dbReference>
<evidence type="ECO:0000313" key="1">
    <source>
        <dbReference type="EMBL" id="MEU3711502.1"/>
    </source>
</evidence>
<comment type="caution">
    <text evidence="1">The sequence shown here is derived from an EMBL/GenBank/DDBJ whole genome shotgun (WGS) entry which is preliminary data.</text>
</comment>
<protein>
    <submittedName>
        <fullName evidence="1">DUF5990 family protein</fullName>
    </submittedName>
</protein>
<sequence length="159" mass="16929">MSLRDLLELRIEGHTLPGRRCAPGPGFPGADGVEVAVQRRDRPAELLGAWPGDAPSAVWTVPCSVTADGALRGPYVQNRLGGRFVYLSWTGRPPDTEEPCVFRRAKLMLDGVPAEVFAAARQRGVLVGRLALSDGEGLPLCGRVVPPAIGWRADGPPEA</sequence>
<name>A0ABV2Z0H2_9ACTN</name>
<evidence type="ECO:0000313" key="2">
    <source>
        <dbReference type="Proteomes" id="UP001550853"/>
    </source>
</evidence>
<organism evidence="1 2">
    <name type="scientific">Streptomyces catenulae</name>
    <dbReference type="NCBI Taxonomy" id="66875"/>
    <lineage>
        <taxon>Bacteria</taxon>
        <taxon>Bacillati</taxon>
        <taxon>Actinomycetota</taxon>
        <taxon>Actinomycetes</taxon>
        <taxon>Kitasatosporales</taxon>
        <taxon>Streptomycetaceae</taxon>
        <taxon>Streptomyces</taxon>
    </lineage>
</organism>
<dbReference type="EMBL" id="JBEZVI010000011">
    <property type="protein sequence ID" value="MEU3711502.1"/>
    <property type="molecule type" value="Genomic_DNA"/>
</dbReference>
<dbReference type="Pfam" id="PF19452">
    <property type="entry name" value="DUF5990"/>
    <property type="match status" value="1"/>
</dbReference>
<accession>A0ABV2Z0H2</accession>
<proteinExistence type="predicted"/>
<dbReference type="Proteomes" id="UP001550853">
    <property type="component" value="Unassembled WGS sequence"/>
</dbReference>
<keyword evidence="2" id="KW-1185">Reference proteome</keyword>